<gene>
    <name evidence="1" type="ORF">UFOPK3554_01211</name>
</gene>
<organism evidence="1">
    <name type="scientific">freshwater metagenome</name>
    <dbReference type="NCBI Taxonomy" id="449393"/>
    <lineage>
        <taxon>unclassified sequences</taxon>
        <taxon>metagenomes</taxon>
        <taxon>ecological metagenomes</taxon>
    </lineage>
</organism>
<dbReference type="PANTHER" id="PTHR11220:SF1">
    <property type="entry name" value="HEME-BINDING PROTEIN 2"/>
    <property type="match status" value="1"/>
</dbReference>
<dbReference type="InterPro" id="IPR006917">
    <property type="entry name" value="SOUL_heme-bd"/>
</dbReference>
<proteinExistence type="predicted"/>
<dbReference type="InterPro" id="IPR011256">
    <property type="entry name" value="Reg_factor_effector_dom_sf"/>
</dbReference>
<dbReference type="Gene3D" id="3.20.80.10">
    <property type="entry name" value="Regulatory factor, effector binding domain"/>
    <property type="match status" value="1"/>
</dbReference>
<dbReference type="SUPFAM" id="SSF55136">
    <property type="entry name" value="Probable bacterial effector-binding domain"/>
    <property type="match status" value="1"/>
</dbReference>
<evidence type="ECO:0000313" key="1">
    <source>
        <dbReference type="EMBL" id="CAB5241058.1"/>
    </source>
</evidence>
<dbReference type="AlphaFoldDB" id="A0A6J7XX18"/>
<sequence length="172" mass="18988">MTQRQEFKIIKKYDGFEVREYLPCVLAVVKTGAPLAGQSNQGFGHLFSYISKGNASGQKIAMTAPVIAASKEGMQAPQWEMSFVMPAQSVLSEMPVPNSPNVIMREMPSEDCAVVSFKGRATDEVCAKKEKELRALILASGLHASEEVRIARFDPPFKPGFLHYNEIIIPLK</sequence>
<accession>A0A6J7XX18</accession>
<dbReference type="Pfam" id="PF04832">
    <property type="entry name" value="SOUL"/>
    <property type="match status" value="1"/>
</dbReference>
<protein>
    <submittedName>
        <fullName evidence="1">Unannotated protein</fullName>
    </submittedName>
</protein>
<reference evidence="1" key="1">
    <citation type="submission" date="2020-05" db="EMBL/GenBank/DDBJ databases">
        <authorList>
            <person name="Chiriac C."/>
            <person name="Salcher M."/>
            <person name="Ghai R."/>
            <person name="Kavagutti S V."/>
        </authorList>
    </citation>
    <scope>NUCLEOTIDE SEQUENCE</scope>
</reference>
<dbReference type="PANTHER" id="PTHR11220">
    <property type="entry name" value="HEME-BINDING PROTEIN-RELATED"/>
    <property type="match status" value="1"/>
</dbReference>
<dbReference type="EMBL" id="CAFBSG010000025">
    <property type="protein sequence ID" value="CAB5241058.1"/>
    <property type="molecule type" value="Genomic_DNA"/>
</dbReference>
<name>A0A6J7XX18_9ZZZZ</name>